<evidence type="ECO:0000259" key="8">
    <source>
        <dbReference type="PROSITE" id="PS50928"/>
    </source>
</evidence>
<dbReference type="Gene3D" id="1.10.3720.10">
    <property type="entry name" value="MetI-like"/>
    <property type="match status" value="1"/>
</dbReference>
<gene>
    <name evidence="9" type="ORF">ISG29_03690</name>
</gene>
<keyword evidence="4 7" id="KW-0812">Transmembrane</keyword>
<dbReference type="Pfam" id="PF19300">
    <property type="entry name" value="BPD_transp_1_N"/>
    <property type="match status" value="1"/>
</dbReference>
<feature type="transmembrane region" description="Helical" evidence="7">
    <location>
        <begin position="33"/>
        <end position="59"/>
    </location>
</feature>
<feature type="domain" description="ABC transmembrane type-1" evidence="8">
    <location>
        <begin position="124"/>
        <end position="333"/>
    </location>
</feature>
<feature type="transmembrane region" description="Helical" evidence="7">
    <location>
        <begin position="172"/>
        <end position="191"/>
    </location>
</feature>
<comment type="subcellular location">
    <subcellularLocation>
        <location evidence="1 7">Cell membrane</location>
        <topology evidence="1 7">Multi-pass membrane protein</topology>
    </subcellularLocation>
</comment>
<evidence type="ECO:0000256" key="3">
    <source>
        <dbReference type="ARBA" id="ARBA00022475"/>
    </source>
</evidence>
<comment type="similarity">
    <text evidence="7">Belongs to the binding-protein-dependent transport system permease family.</text>
</comment>
<name>A0A930Y6A9_9ACTN</name>
<evidence type="ECO:0000256" key="6">
    <source>
        <dbReference type="ARBA" id="ARBA00023136"/>
    </source>
</evidence>
<evidence type="ECO:0000256" key="4">
    <source>
        <dbReference type="ARBA" id="ARBA00022692"/>
    </source>
</evidence>
<dbReference type="CDD" id="cd06261">
    <property type="entry name" value="TM_PBP2"/>
    <property type="match status" value="1"/>
</dbReference>
<keyword evidence="2 7" id="KW-0813">Transport</keyword>
<reference evidence="9" key="1">
    <citation type="submission" date="2020-11" db="EMBL/GenBank/DDBJ databases">
        <title>Nocardioides sp. CBS4Y-1, whole genome shotgun sequence.</title>
        <authorList>
            <person name="Tuo L."/>
        </authorList>
    </citation>
    <scope>NUCLEOTIDE SEQUENCE</scope>
    <source>
        <strain evidence="9">CBS4Y-1</strain>
    </source>
</reference>
<dbReference type="GO" id="GO:0005886">
    <property type="term" value="C:plasma membrane"/>
    <property type="evidence" value="ECO:0007669"/>
    <property type="project" value="UniProtKB-SubCell"/>
</dbReference>
<feature type="transmembrane region" description="Helical" evidence="7">
    <location>
        <begin position="211"/>
        <end position="229"/>
    </location>
</feature>
<evidence type="ECO:0000256" key="1">
    <source>
        <dbReference type="ARBA" id="ARBA00004651"/>
    </source>
</evidence>
<comment type="caution">
    <text evidence="9">The sequence shown here is derived from an EMBL/GenBank/DDBJ whole genome shotgun (WGS) entry which is preliminary data.</text>
</comment>
<keyword evidence="10" id="KW-1185">Reference proteome</keyword>
<keyword evidence="5 7" id="KW-1133">Transmembrane helix</keyword>
<dbReference type="InterPro" id="IPR045621">
    <property type="entry name" value="BPD_transp_1_N"/>
</dbReference>
<keyword evidence="6 7" id="KW-0472">Membrane</keyword>
<dbReference type="InterPro" id="IPR035906">
    <property type="entry name" value="MetI-like_sf"/>
</dbReference>
<evidence type="ECO:0000256" key="7">
    <source>
        <dbReference type="RuleBase" id="RU363032"/>
    </source>
</evidence>
<feature type="transmembrane region" description="Helical" evidence="7">
    <location>
        <begin position="310"/>
        <end position="336"/>
    </location>
</feature>
<organism evidence="9 10">
    <name type="scientific">Nocardioides acrostichi</name>
    <dbReference type="NCBI Taxonomy" id="2784339"/>
    <lineage>
        <taxon>Bacteria</taxon>
        <taxon>Bacillati</taxon>
        <taxon>Actinomycetota</taxon>
        <taxon>Actinomycetes</taxon>
        <taxon>Propionibacteriales</taxon>
        <taxon>Nocardioidaceae</taxon>
        <taxon>Nocardioides</taxon>
    </lineage>
</organism>
<keyword evidence="3" id="KW-1003">Cell membrane</keyword>
<feature type="transmembrane region" description="Helical" evidence="7">
    <location>
        <begin position="264"/>
        <end position="290"/>
    </location>
</feature>
<protein>
    <submittedName>
        <fullName evidence="9">ABC transporter permease</fullName>
    </submittedName>
</protein>
<dbReference type="EMBL" id="JADIVZ010000001">
    <property type="protein sequence ID" value="MBF4160777.1"/>
    <property type="molecule type" value="Genomic_DNA"/>
</dbReference>
<sequence length="343" mass="36726">MSTHEPLTSSTATKVDERGRLSRLARHPVTRFVLVRGILHTLVVLVGVVVVTFGLILLVPGDPVRIALGTRYSPETYDALRAASGLDQPVPLQLLHYLGHAFTGDLGVSFRSGEPVTTLLLERLPATASLALAGVLVGLLIALPAGIWSALREGRLADAIIRVTSQVGVSVPDFWMGILLITLFSSTLGWLPSSGYTPFSEDPAGWFKSLVLPAVTVGLVAGSIMTRYVRSAVLEVLASGWVRTARSKGLGERVVLRRHVLRNAVVPVVTIVGIQMATLLGGVIVVEVVFAWPGLGRLTYEAVAARDYPLIQGAVLLMGALFLLINLAVDVLYAVADPRIRQR</sequence>
<proteinExistence type="inferred from homology"/>
<dbReference type="Pfam" id="PF00528">
    <property type="entry name" value="BPD_transp_1"/>
    <property type="match status" value="1"/>
</dbReference>
<dbReference type="InterPro" id="IPR000515">
    <property type="entry name" value="MetI-like"/>
</dbReference>
<dbReference type="GO" id="GO:0055085">
    <property type="term" value="P:transmembrane transport"/>
    <property type="evidence" value="ECO:0007669"/>
    <property type="project" value="InterPro"/>
</dbReference>
<evidence type="ECO:0000313" key="9">
    <source>
        <dbReference type="EMBL" id="MBF4160777.1"/>
    </source>
</evidence>
<dbReference type="PROSITE" id="PS50928">
    <property type="entry name" value="ABC_TM1"/>
    <property type="match status" value="1"/>
</dbReference>
<dbReference type="PANTHER" id="PTHR43163:SF6">
    <property type="entry name" value="DIPEPTIDE TRANSPORT SYSTEM PERMEASE PROTEIN DPPB-RELATED"/>
    <property type="match status" value="1"/>
</dbReference>
<evidence type="ECO:0000256" key="2">
    <source>
        <dbReference type="ARBA" id="ARBA00022448"/>
    </source>
</evidence>
<accession>A0A930Y6A9</accession>
<dbReference type="PANTHER" id="PTHR43163">
    <property type="entry name" value="DIPEPTIDE TRANSPORT SYSTEM PERMEASE PROTEIN DPPB-RELATED"/>
    <property type="match status" value="1"/>
</dbReference>
<evidence type="ECO:0000313" key="10">
    <source>
        <dbReference type="Proteomes" id="UP000656804"/>
    </source>
</evidence>
<dbReference type="RefSeq" id="WP_194501956.1">
    <property type="nucleotide sequence ID" value="NZ_JADIVZ010000001.1"/>
</dbReference>
<evidence type="ECO:0000256" key="5">
    <source>
        <dbReference type="ARBA" id="ARBA00022989"/>
    </source>
</evidence>
<dbReference type="SUPFAM" id="SSF161098">
    <property type="entry name" value="MetI-like"/>
    <property type="match status" value="1"/>
</dbReference>
<dbReference type="AlphaFoldDB" id="A0A930Y6A9"/>
<dbReference type="Proteomes" id="UP000656804">
    <property type="component" value="Unassembled WGS sequence"/>
</dbReference>
<feature type="transmembrane region" description="Helical" evidence="7">
    <location>
        <begin position="128"/>
        <end position="151"/>
    </location>
</feature>